<evidence type="ECO:0000256" key="3">
    <source>
        <dbReference type="ARBA" id="ARBA00022989"/>
    </source>
</evidence>
<name>A0A1G7AS95_9PROT</name>
<accession>A0A1G7AS95</accession>
<comment type="subcellular location">
    <subcellularLocation>
        <location evidence="1">Endomembrane system</location>
        <topology evidence="1">Multi-pass membrane protein</topology>
    </subcellularLocation>
</comment>
<dbReference type="PIRSF" id="PIRSF031804">
    <property type="entry name" value="UCP031804"/>
    <property type="match status" value="1"/>
</dbReference>
<feature type="domain" description="DUF1232" evidence="5">
    <location>
        <begin position="44"/>
        <end position="79"/>
    </location>
</feature>
<gene>
    <name evidence="6" type="ORF">SAMN04487779_102124</name>
</gene>
<keyword evidence="2" id="KW-0812">Transmembrane</keyword>
<evidence type="ECO:0000256" key="4">
    <source>
        <dbReference type="ARBA" id="ARBA00023136"/>
    </source>
</evidence>
<dbReference type="Pfam" id="PF06803">
    <property type="entry name" value="DUF1232"/>
    <property type="match status" value="1"/>
</dbReference>
<dbReference type="InterPro" id="IPR016983">
    <property type="entry name" value="UCP031804"/>
</dbReference>
<evidence type="ECO:0000259" key="5">
    <source>
        <dbReference type="Pfam" id="PF06803"/>
    </source>
</evidence>
<evidence type="ECO:0000313" key="7">
    <source>
        <dbReference type="Proteomes" id="UP000198925"/>
    </source>
</evidence>
<dbReference type="Proteomes" id="UP000198925">
    <property type="component" value="Unassembled WGS sequence"/>
</dbReference>
<evidence type="ECO:0000256" key="1">
    <source>
        <dbReference type="ARBA" id="ARBA00004127"/>
    </source>
</evidence>
<dbReference type="AlphaFoldDB" id="A0A1G7AS95"/>
<evidence type="ECO:0000313" key="6">
    <source>
        <dbReference type="EMBL" id="SDE17748.1"/>
    </source>
</evidence>
<dbReference type="RefSeq" id="WP_218127578.1">
    <property type="nucleotide sequence ID" value="NZ_FMXZ01000024.1"/>
</dbReference>
<dbReference type="STRING" id="938405.SAMN02927895_04976"/>
<evidence type="ECO:0000256" key="2">
    <source>
        <dbReference type="ARBA" id="ARBA00022692"/>
    </source>
</evidence>
<keyword evidence="3" id="KW-1133">Transmembrane helix</keyword>
<keyword evidence="4" id="KW-0472">Membrane</keyword>
<dbReference type="EMBL" id="FMZX01000021">
    <property type="protein sequence ID" value="SDE17748.1"/>
    <property type="molecule type" value="Genomic_DNA"/>
</dbReference>
<dbReference type="GO" id="GO:0012505">
    <property type="term" value="C:endomembrane system"/>
    <property type="evidence" value="ECO:0007669"/>
    <property type="project" value="UniProtKB-SubCell"/>
</dbReference>
<proteinExistence type="predicted"/>
<organism evidence="6 7">
    <name type="scientific">Belnapia rosea</name>
    <dbReference type="NCBI Taxonomy" id="938405"/>
    <lineage>
        <taxon>Bacteria</taxon>
        <taxon>Pseudomonadati</taxon>
        <taxon>Pseudomonadota</taxon>
        <taxon>Alphaproteobacteria</taxon>
        <taxon>Acetobacterales</taxon>
        <taxon>Roseomonadaceae</taxon>
        <taxon>Belnapia</taxon>
    </lineage>
</organism>
<reference evidence="6 7" key="1">
    <citation type="submission" date="2016-10" db="EMBL/GenBank/DDBJ databases">
        <authorList>
            <person name="de Groot N.N."/>
        </authorList>
    </citation>
    <scope>NUCLEOTIDE SEQUENCE [LARGE SCALE GENOMIC DNA]</scope>
    <source>
        <strain evidence="6 7">CPCC 100156</strain>
    </source>
</reference>
<keyword evidence="7" id="KW-1185">Reference proteome</keyword>
<dbReference type="InterPro" id="IPR010652">
    <property type="entry name" value="DUF1232"/>
</dbReference>
<sequence length="106" mass="11310">MDPTDPAAFWTKAKAVLRQAGEAVVLEATKAWYVAQDPATPTHAKAMLYGALTYFVLPTDAVPDALPIIGFSDDLAALSAALYATNTWITPGTLDQARASVRRLFG</sequence>
<protein>
    <recommendedName>
        <fullName evidence="5">DUF1232 domain-containing protein</fullName>
    </recommendedName>
</protein>